<dbReference type="GO" id="GO:0016020">
    <property type="term" value="C:membrane"/>
    <property type="evidence" value="ECO:0007669"/>
    <property type="project" value="UniProtKB-SubCell"/>
</dbReference>
<dbReference type="GO" id="GO:0055085">
    <property type="term" value="P:transmembrane transport"/>
    <property type="evidence" value="ECO:0007669"/>
    <property type="project" value="InterPro"/>
</dbReference>
<feature type="transmembrane region" description="Helical" evidence="7">
    <location>
        <begin position="197"/>
        <end position="217"/>
    </location>
</feature>
<dbReference type="HOGENOM" id="CLU_056175_2_0_5"/>
<keyword evidence="6 7" id="KW-0472">Membrane</keyword>
<evidence type="ECO:0000256" key="5">
    <source>
        <dbReference type="ARBA" id="ARBA00022989"/>
    </source>
</evidence>
<evidence type="ECO:0000256" key="6">
    <source>
        <dbReference type="ARBA" id="ARBA00023136"/>
    </source>
</evidence>
<proteinExistence type="predicted"/>
<evidence type="ECO:0000256" key="7">
    <source>
        <dbReference type="SAM" id="Phobius"/>
    </source>
</evidence>
<evidence type="ECO:0000256" key="4">
    <source>
        <dbReference type="ARBA" id="ARBA00022692"/>
    </source>
</evidence>
<dbReference type="OrthoDB" id="9810457at2"/>
<evidence type="ECO:0000313" key="8">
    <source>
        <dbReference type="EMBL" id="EPX78439.1"/>
    </source>
</evidence>
<dbReference type="AlphaFoldDB" id="S9RWQ6"/>
<evidence type="ECO:0000256" key="2">
    <source>
        <dbReference type="ARBA" id="ARBA00022448"/>
    </source>
</evidence>
<evidence type="ECO:0000256" key="3">
    <source>
        <dbReference type="ARBA" id="ARBA00022475"/>
    </source>
</evidence>
<dbReference type="STRING" id="1123237.Salmuc_03549"/>
<dbReference type="Pfam" id="PF03547">
    <property type="entry name" value="Mem_trans"/>
    <property type="match status" value="1"/>
</dbReference>
<feature type="transmembrane region" description="Helical" evidence="7">
    <location>
        <begin position="66"/>
        <end position="84"/>
    </location>
</feature>
<comment type="subcellular location">
    <subcellularLocation>
        <location evidence="1">Membrane</location>
        <topology evidence="1">Multi-pass membrane protein</topology>
    </subcellularLocation>
</comment>
<organism evidence="8 9">
    <name type="scientific">Salipiger mucosus DSM 16094</name>
    <dbReference type="NCBI Taxonomy" id="1123237"/>
    <lineage>
        <taxon>Bacteria</taxon>
        <taxon>Pseudomonadati</taxon>
        <taxon>Pseudomonadota</taxon>
        <taxon>Alphaproteobacteria</taxon>
        <taxon>Rhodobacterales</taxon>
        <taxon>Roseobacteraceae</taxon>
        <taxon>Salipiger</taxon>
    </lineage>
</organism>
<dbReference type="eggNOG" id="COG0679">
    <property type="taxonomic scope" value="Bacteria"/>
</dbReference>
<feature type="transmembrane region" description="Helical" evidence="7">
    <location>
        <begin position="6"/>
        <end position="26"/>
    </location>
</feature>
<dbReference type="InterPro" id="IPR004776">
    <property type="entry name" value="Mem_transp_PIN-like"/>
</dbReference>
<feature type="transmembrane region" description="Helical" evidence="7">
    <location>
        <begin position="171"/>
        <end position="191"/>
    </location>
</feature>
<comment type="caution">
    <text evidence="8">The sequence shown here is derived from an EMBL/GenBank/DDBJ whole genome shotgun (WGS) entry which is preliminary data.</text>
</comment>
<dbReference type="PANTHER" id="PTHR36838:SF3">
    <property type="entry name" value="TRANSPORTER AUXIN EFFLUX CARRIER EC FAMILY"/>
    <property type="match status" value="1"/>
</dbReference>
<dbReference type="RefSeq" id="WP_020039195.1">
    <property type="nucleotide sequence ID" value="NZ_KE557280.1"/>
</dbReference>
<feature type="transmembrane region" description="Helical" evidence="7">
    <location>
        <begin position="258"/>
        <end position="278"/>
    </location>
</feature>
<keyword evidence="2" id="KW-0813">Transport</keyword>
<evidence type="ECO:0000256" key="1">
    <source>
        <dbReference type="ARBA" id="ARBA00004141"/>
    </source>
</evidence>
<evidence type="ECO:0000313" key="9">
    <source>
        <dbReference type="Proteomes" id="UP000015347"/>
    </source>
</evidence>
<keyword evidence="5 7" id="KW-1133">Transmembrane helix</keyword>
<accession>S9RWQ6</accession>
<feature type="transmembrane region" description="Helical" evidence="7">
    <location>
        <begin position="229"/>
        <end position="252"/>
    </location>
</feature>
<feature type="transmembrane region" description="Helical" evidence="7">
    <location>
        <begin position="96"/>
        <end position="115"/>
    </location>
</feature>
<dbReference type="PANTHER" id="PTHR36838">
    <property type="entry name" value="AUXIN EFFLUX CARRIER FAMILY PROTEIN"/>
    <property type="match status" value="1"/>
</dbReference>
<feature type="transmembrane region" description="Helical" evidence="7">
    <location>
        <begin position="38"/>
        <end position="54"/>
    </location>
</feature>
<protein>
    <submittedName>
        <fullName evidence="8">Auxin Efflux Carrier</fullName>
    </submittedName>
</protein>
<feature type="transmembrane region" description="Helical" evidence="7">
    <location>
        <begin position="127"/>
        <end position="150"/>
    </location>
</feature>
<keyword evidence="9" id="KW-1185">Reference proteome</keyword>
<feature type="transmembrane region" description="Helical" evidence="7">
    <location>
        <begin position="290"/>
        <end position="309"/>
    </location>
</feature>
<dbReference type="EMBL" id="APVH01000039">
    <property type="protein sequence ID" value="EPX78439.1"/>
    <property type="molecule type" value="Genomic_DNA"/>
</dbReference>
<keyword evidence="4 7" id="KW-0812">Transmembrane</keyword>
<gene>
    <name evidence="8" type="ORF">Salmuc_03549</name>
</gene>
<sequence>MLAPLIQLLPIYLLILLGFGMIRSGLVSAEALPQLGRFTLIVCIPVLVFSAVSGSGDLTSFDWRFIGAYAGASGMVLWATQLTLRHLFKLRRGQSWVVALGGVVPNTIFLGYPVASVVFPEDAERLFAWIMTVENMILIPLAVTLADVVARQGGQPLGASLRSTAHSTFSNPTVLGLVAGLAFAATGWIMPGPLDKTLGMIIAAAPVLSLVLVGGNVARTPLTEVDVPVFFMAFVKLVMHPAAMFAVLSLVPGVGHDIAVVATLFAAMPMFSIWVIFAGRHAGERLASSALVVTTLLGAVTVGGLVLLISS</sequence>
<reference evidence="9" key="1">
    <citation type="journal article" date="2014" name="Stand. Genomic Sci.">
        <title>Genome sequence of the exopolysaccharide-producing Salipiger mucosus type strain (DSM 16094(T)), a moderately halophilic member of the Roseobacter clade.</title>
        <authorList>
            <person name="Riedel T."/>
            <person name="Spring S."/>
            <person name="Fiebig A."/>
            <person name="Petersen J."/>
            <person name="Kyrpides N.C."/>
            <person name="Goker M."/>
            <person name="Klenk H.P."/>
        </authorList>
    </citation>
    <scope>NUCLEOTIDE SEQUENCE [LARGE SCALE GENOMIC DNA]</scope>
    <source>
        <strain evidence="9">DSM 16094</strain>
    </source>
</reference>
<dbReference type="Proteomes" id="UP000015347">
    <property type="component" value="Unassembled WGS sequence"/>
</dbReference>
<keyword evidence="3" id="KW-1003">Cell membrane</keyword>
<name>S9RWQ6_9RHOB</name>